<evidence type="ECO:0000256" key="1">
    <source>
        <dbReference type="ARBA" id="ARBA00004651"/>
    </source>
</evidence>
<feature type="transmembrane region" description="Helical" evidence="7">
    <location>
        <begin position="140"/>
        <end position="156"/>
    </location>
</feature>
<evidence type="ECO:0000256" key="3">
    <source>
        <dbReference type="ARBA" id="ARBA00022475"/>
    </source>
</evidence>
<evidence type="ECO:0000313" key="8">
    <source>
        <dbReference type="EMBL" id="SHF46203.1"/>
    </source>
</evidence>
<comment type="similarity">
    <text evidence="2">Belongs to the chromate ion transporter (CHR) (TC 2.A.51) family.</text>
</comment>
<dbReference type="Proteomes" id="UP000184245">
    <property type="component" value="Unassembled WGS sequence"/>
</dbReference>
<accession>A0A1M5BUG2</accession>
<dbReference type="RefSeq" id="WP_072854386.1">
    <property type="nucleotide sequence ID" value="NZ_FQVI01000030.1"/>
</dbReference>
<dbReference type="InterPro" id="IPR052518">
    <property type="entry name" value="CHR_Transporter"/>
</dbReference>
<dbReference type="InterPro" id="IPR003370">
    <property type="entry name" value="Chromate_transpt"/>
</dbReference>
<reference evidence="8 9" key="1">
    <citation type="submission" date="2016-11" db="EMBL/GenBank/DDBJ databases">
        <authorList>
            <person name="Jaros S."/>
            <person name="Januszkiewicz K."/>
            <person name="Wedrychowicz H."/>
        </authorList>
    </citation>
    <scope>NUCLEOTIDE SEQUENCE [LARGE SCALE GENOMIC DNA]</scope>
    <source>
        <strain evidence="8 9">DSM 17459</strain>
    </source>
</reference>
<keyword evidence="6 7" id="KW-0472">Membrane</keyword>
<dbReference type="STRING" id="1122155.SAMN02745158_03835"/>
<keyword evidence="9" id="KW-1185">Reference proteome</keyword>
<keyword evidence="5 7" id="KW-1133">Transmembrane helix</keyword>
<dbReference type="PANTHER" id="PTHR43663:SF1">
    <property type="entry name" value="CHROMATE TRANSPORTER"/>
    <property type="match status" value="1"/>
</dbReference>
<evidence type="ECO:0000313" key="9">
    <source>
        <dbReference type="Proteomes" id="UP000184245"/>
    </source>
</evidence>
<proteinExistence type="inferred from homology"/>
<gene>
    <name evidence="8" type="ORF">SAMN02745158_03835</name>
</gene>
<dbReference type="GO" id="GO:0005886">
    <property type="term" value="C:plasma membrane"/>
    <property type="evidence" value="ECO:0007669"/>
    <property type="project" value="UniProtKB-SubCell"/>
</dbReference>
<dbReference type="Pfam" id="PF02417">
    <property type="entry name" value="Chromate_transp"/>
    <property type="match status" value="1"/>
</dbReference>
<evidence type="ECO:0000256" key="6">
    <source>
        <dbReference type="ARBA" id="ARBA00023136"/>
    </source>
</evidence>
<dbReference type="EMBL" id="FQVI01000030">
    <property type="protein sequence ID" value="SHF46203.1"/>
    <property type="molecule type" value="Genomic_DNA"/>
</dbReference>
<dbReference type="AlphaFoldDB" id="A0A1M5BUG2"/>
<keyword evidence="4 7" id="KW-0812">Transmembrane</keyword>
<keyword evidence="3" id="KW-1003">Cell membrane</keyword>
<organism evidence="8 9">
    <name type="scientific">Lactonifactor longoviformis DSM 17459</name>
    <dbReference type="NCBI Taxonomy" id="1122155"/>
    <lineage>
        <taxon>Bacteria</taxon>
        <taxon>Bacillati</taxon>
        <taxon>Bacillota</taxon>
        <taxon>Clostridia</taxon>
        <taxon>Eubacteriales</taxon>
        <taxon>Clostridiaceae</taxon>
        <taxon>Lactonifactor</taxon>
    </lineage>
</organism>
<evidence type="ECO:0000256" key="2">
    <source>
        <dbReference type="ARBA" id="ARBA00005262"/>
    </source>
</evidence>
<dbReference type="PANTHER" id="PTHR43663">
    <property type="entry name" value="CHROMATE TRANSPORT PROTEIN-RELATED"/>
    <property type="match status" value="1"/>
</dbReference>
<evidence type="ECO:0000256" key="4">
    <source>
        <dbReference type="ARBA" id="ARBA00022692"/>
    </source>
</evidence>
<evidence type="ECO:0000256" key="7">
    <source>
        <dbReference type="SAM" id="Phobius"/>
    </source>
</evidence>
<sequence>MLKTLFTVFLEIGVCSYGGGYAVIPLIQSQVVDERHWLTLREFTDIITISQMTPGPLAVNTSTFVGLQTGGIPGAVLATAGCILAGIIISVLLYRFLEKNRHSVYIREVFRGLRASSLGLILSAAATILGLALFQKGKPGAGLPSMILFAGSLLLLRRFRTHPILLMLGAGAAGLLFL</sequence>
<comment type="subcellular location">
    <subcellularLocation>
        <location evidence="1">Cell membrane</location>
        <topology evidence="1">Multi-pass membrane protein</topology>
    </subcellularLocation>
</comment>
<name>A0A1M5BUG2_9CLOT</name>
<protein>
    <submittedName>
        <fullName evidence="8">Chromate transporter</fullName>
    </submittedName>
</protein>
<dbReference type="OrthoDB" id="9788907at2"/>
<feature type="transmembrane region" description="Helical" evidence="7">
    <location>
        <begin position="115"/>
        <end position="134"/>
    </location>
</feature>
<feature type="transmembrane region" description="Helical" evidence="7">
    <location>
        <begin position="72"/>
        <end position="94"/>
    </location>
</feature>
<evidence type="ECO:0000256" key="5">
    <source>
        <dbReference type="ARBA" id="ARBA00022989"/>
    </source>
</evidence>
<dbReference type="GO" id="GO:0015109">
    <property type="term" value="F:chromate transmembrane transporter activity"/>
    <property type="evidence" value="ECO:0007669"/>
    <property type="project" value="InterPro"/>
</dbReference>